<evidence type="ECO:0000313" key="1">
    <source>
        <dbReference type="EMBL" id="PIP30090.1"/>
    </source>
</evidence>
<dbReference type="EMBL" id="PCRZ01000011">
    <property type="protein sequence ID" value="PIP30090.1"/>
    <property type="molecule type" value="Genomic_DNA"/>
</dbReference>
<reference evidence="1 2" key="1">
    <citation type="submission" date="2017-09" db="EMBL/GenBank/DDBJ databases">
        <title>Depth-based differentiation of microbial function through sediment-hosted aquifers and enrichment of novel symbionts in the deep terrestrial subsurface.</title>
        <authorList>
            <person name="Probst A.J."/>
            <person name="Ladd B."/>
            <person name="Jarett J.K."/>
            <person name="Geller-Mcgrath D.E."/>
            <person name="Sieber C.M."/>
            <person name="Emerson J.B."/>
            <person name="Anantharaman K."/>
            <person name="Thomas B.C."/>
            <person name="Malmstrom R."/>
            <person name="Stieglmeier M."/>
            <person name="Klingl A."/>
            <person name="Woyke T."/>
            <person name="Ryan C.M."/>
            <person name="Banfield J.F."/>
        </authorList>
    </citation>
    <scope>NUCLEOTIDE SEQUENCE [LARGE SCALE GENOMIC DNA]</scope>
    <source>
        <strain evidence="1">CG23_combo_of_CG06-09_8_20_14_all_54_14</strain>
    </source>
</reference>
<proteinExistence type="predicted"/>
<protein>
    <submittedName>
        <fullName evidence="1">Uncharacterized protein</fullName>
    </submittedName>
</protein>
<accession>A0A2G9ZBW8</accession>
<dbReference type="AlphaFoldDB" id="A0A2G9ZBW8"/>
<evidence type="ECO:0000313" key="2">
    <source>
        <dbReference type="Proteomes" id="UP000228812"/>
    </source>
</evidence>
<dbReference type="Proteomes" id="UP000228812">
    <property type="component" value="Unassembled WGS sequence"/>
</dbReference>
<comment type="caution">
    <text evidence="1">The sequence shown here is derived from an EMBL/GenBank/DDBJ whole genome shotgun (WGS) entry which is preliminary data.</text>
</comment>
<gene>
    <name evidence="1" type="ORF">COX26_00540</name>
</gene>
<organism evidence="1 2">
    <name type="scientific">Candidatus Jorgensenbacteria bacterium CG23_combo_of_CG06-09_8_20_14_all_54_14</name>
    <dbReference type="NCBI Taxonomy" id="1974595"/>
    <lineage>
        <taxon>Bacteria</taxon>
        <taxon>Candidatus Joergenseniibacteriota</taxon>
    </lineage>
</organism>
<sequence>MKIRSARHKARSTKSEIRNKWGKWRKFETKGLKHFLPKADPPSAENLEFVSNFDIRISNFTFKVD</sequence>
<name>A0A2G9ZBW8_9BACT</name>